<accession>B8CHP2</accession>
<dbReference type="eggNOG" id="COG2140">
    <property type="taxonomic scope" value="Bacteria"/>
</dbReference>
<gene>
    <name evidence="1" type="ordered locus">swp_0333</name>
</gene>
<name>B8CHP2_SHEPW</name>
<dbReference type="KEGG" id="swp:swp_0333"/>
<dbReference type="Proteomes" id="UP000000753">
    <property type="component" value="Chromosome"/>
</dbReference>
<proteinExistence type="predicted"/>
<protein>
    <submittedName>
        <fullName evidence="1">Uncharacterized protein</fullName>
    </submittedName>
</protein>
<evidence type="ECO:0000313" key="2">
    <source>
        <dbReference type="Proteomes" id="UP000000753"/>
    </source>
</evidence>
<evidence type="ECO:0000313" key="1">
    <source>
        <dbReference type="EMBL" id="ACJ27168.1"/>
    </source>
</evidence>
<organism evidence="1 2">
    <name type="scientific">Shewanella piezotolerans (strain WP3 / JCM 13877)</name>
    <dbReference type="NCBI Taxonomy" id="225849"/>
    <lineage>
        <taxon>Bacteria</taxon>
        <taxon>Pseudomonadati</taxon>
        <taxon>Pseudomonadota</taxon>
        <taxon>Gammaproteobacteria</taxon>
        <taxon>Alteromonadales</taxon>
        <taxon>Shewanellaceae</taxon>
        <taxon>Shewanella</taxon>
    </lineage>
</organism>
<dbReference type="HOGENOM" id="CLU_2883435_0_0_6"/>
<reference evidence="1 2" key="1">
    <citation type="journal article" date="2008" name="PLoS ONE">
        <title>Environmental adaptation: genomic analysis of the piezotolerant and psychrotolerant deep-sea iron reducing bacterium Shewanella piezotolerans WP3.</title>
        <authorList>
            <person name="Wang F."/>
            <person name="Wang J."/>
            <person name="Jian H."/>
            <person name="Zhang B."/>
            <person name="Li S."/>
            <person name="Wang F."/>
            <person name="Zeng X."/>
            <person name="Gao L."/>
            <person name="Bartlett D.H."/>
            <person name="Yu J."/>
            <person name="Hu S."/>
            <person name="Xiao X."/>
        </authorList>
    </citation>
    <scope>NUCLEOTIDE SEQUENCE [LARGE SCALE GENOMIC DNA]</scope>
    <source>
        <strain evidence="2">WP3 / JCM 13877</strain>
    </source>
</reference>
<sequence length="63" mass="7582">MSDRGLGMMYWYPNNAHFNGFKYYWRKNVKNLSVAEEAFDRVDEIRKRDLNLGPYGTNEKVFK</sequence>
<keyword evidence="2" id="KW-1185">Reference proteome</keyword>
<dbReference type="EMBL" id="CP000472">
    <property type="protein sequence ID" value="ACJ27168.1"/>
    <property type="molecule type" value="Genomic_DNA"/>
</dbReference>
<dbReference type="AlphaFoldDB" id="B8CHP2"/>